<organism evidence="1">
    <name type="scientific">Rhizophora mucronata</name>
    <name type="common">Asiatic mangrove</name>
    <dbReference type="NCBI Taxonomy" id="61149"/>
    <lineage>
        <taxon>Eukaryota</taxon>
        <taxon>Viridiplantae</taxon>
        <taxon>Streptophyta</taxon>
        <taxon>Embryophyta</taxon>
        <taxon>Tracheophyta</taxon>
        <taxon>Spermatophyta</taxon>
        <taxon>Magnoliopsida</taxon>
        <taxon>eudicotyledons</taxon>
        <taxon>Gunneridae</taxon>
        <taxon>Pentapetalae</taxon>
        <taxon>rosids</taxon>
        <taxon>fabids</taxon>
        <taxon>Malpighiales</taxon>
        <taxon>Rhizophoraceae</taxon>
        <taxon>Rhizophora</taxon>
    </lineage>
</organism>
<reference evidence="1" key="1">
    <citation type="submission" date="2018-02" db="EMBL/GenBank/DDBJ databases">
        <title>Rhizophora mucronata_Transcriptome.</title>
        <authorList>
            <person name="Meera S.P."/>
            <person name="Sreeshan A."/>
            <person name="Augustine A."/>
        </authorList>
    </citation>
    <scope>NUCLEOTIDE SEQUENCE</scope>
    <source>
        <tissue evidence="1">Leaf</tissue>
    </source>
</reference>
<accession>A0A2P2N4K3</accession>
<protein>
    <submittedName>
        <fullName evidence="1">Uncharacterized protein</fullName>
    </submittedName>
</protein>
<dbReference type="EMBL" id="GGEC01056916">
    <property type="protein sequence ID" value="MBX37400.1"/>
    <property type="molecule type" value="Transcribed_RNA"/>
</dbReference>
<proteinExistence type="predicted"/>
<dbReference type="AlphaFoldDB" id="A0A2P2N4K3"/>
<evidence type="ECO:0000313" key="1">
    <source>
        <dbReference type="EMBL" id="MBX37400.1"/>
    </source>
</evidence>
<name>A0A2P2N4K3_RHIMU</name>
<sequence>MLLRILVQRSRESPERMVEQMEAAAAAALEKEEENEMKTQRRIVTVRTICR</sequence>